<evidence type="ECO:0000313" key="1">
    <source>
        <dbReference type="EMBL" id="GIQ91160.1"/>
    </source>
</evidence>
<proteinExistence type="predicted"/>
<comment type="caution">
    <text evidence="1">The sequence shown here is derived from an EMBL/GenBank/DDBJ whole genome shotgun (WGS) entry which is preliminary data.</text>
</comment>
<accession>A0A9K3DA51</accession>
<protein>
    <submittedName>
        <fullName evidence="1">Uncharacterized protein</fullName>
    </submittedName>
</protein>
<sequence length="42" mass="4395">MQVTSDPRPKWLSQADVGSPMIELQGEKIGDVGAVQLAGAIT</sequence>
<feature type="non-terminal residue" evidence="1">
    <location>
        <position position="1"/>
    </location>
</feature>
<dbReference type="Proteomes" id="UP000265618">
    <property type="component" value="Unassembled WGS sequence"/>
</dbReference>
<name>A0A9K3DA51_9EUKA</name>
<dbReference type="EMBL" id="BDIP01007252">
    <property type="protein sequence ID" value="GIQ91160.1"/>
    <property type="molecule type" value="Genomic_DNA"/>
</dbReference>
<reference evidence="1 2" key="1">
    <citation type="journal article" date="2018" name="PLoS ONE">
        <title>The draft genome of Kipferlia bialata reveals reductive genome evolution in fornicate parasites.</title>
        <authorList>
            <person name="Tanifuji G."/>
            <person name="Takabayashi S."/>
            <person name="Kume K."/>
            <person name="Takagi M."/>
            <person name="Nakayama T."/>
            <person name="Kamikawa R."/>
            <person name="Inagaki Y."/>
            <person name="Hashimoto T."/>
        </authorList>
    </citation>
    <scope>NUCLEOTIDE SEQUENCE [LARGE SCALE GENOMIC DNA]</scope>
    <source>
        <strain evidence="1">NY0173</strain>
    </source>
</reference>
<dbReference type="AlphaFoldDB" id="A0A9K3DA51"/>
<keyword evidence="2" id="KW-1185">Reference proteome</keyword>
<gene>
    <name evidence="1" type="ORF">KIPB_014286</name>
</gene>
<evidence type="ECO:0000313" key="2">
    <source>
        <dbReference type="Proteomes" id="UP000265618"/>
    </source>
</evidence>
<organism evidence="1 2">
    <name type="scientific">Kipferlia bialata</name>
    <dbReference type="NCBI Taxonomy" id="797122"/>
    <lineage>
        <taxon>Eukaryota</taxon>
        <taxon>Metamonada</taxon>
        <taxon>Carpediemonas-like organisms</taxon>
        <taxon>Kipferlia</taxon>
    </lineage>
</organism>